<evidence type="ECO:0000313" key="1">
    <source>
        <dbReference type="EMBL" id="GAH65817.1"/>
    </source>
</evidence>
<reference evidence="1" key="1">
    <citation type="journal article" date="2014" name="Front. Microbiol.">
        <title>High frequency of phylogenetically diverse reductive dehalogenase-homologous genes in deep subseafloor sedimentary metagenomes.</title>
        <authorList>
            <person name="Kawai M."/>
            <person name="Futagami T."/>
            <person name="Toyoda A."/>
            <person name="Takaki Y."/>
            <person name="Nishi S."/>
            <person name="Hori S."/>
            <person name="Arai W."/>
            <person name="Tsubouchi T."/>
            <person name="Morono Y."/>
            <person name="Uchiyama I."/>
            <person name="Ito T."/>
            <person name="Fujiyama A."/>
            <person name="Inagaki F."/>
            <person name="Takami H."/>
        </authorList>
    </citation>
    <scope>NUCLEOTIDE SEQUENCE</scope>
    <source>
        <strain evidence="1">Expedition CK06-06</strain>
    </source>
</reference>
<dbReference type="EMBL" id="BARU01025386">
    <property type="protein sequence ID" value="GAH65817.1"/>
    <property type="molecule type" value="Genomic_DNA"/>
</dbReference>
<sequence>MPELSESVESRKPATTGDVSKVVFSILDRAKELNIIISEVNNELVGSPMEVQEEKDLAKKASEGWLEDEYRTLCEIREQINRAFEKMQLLKSRLKTEK</sequence>
<protein>
    <submittedName>
        <fullName evidence="1">Uncharacterized protein</fullName>
    </submittedName>
</protein>
<comment type="caution">
    <text evidence="1">The sequence shown here is derived from an EMBL/GenBank/DDBJ whole genome shotgun (WGS) entry which is preliminary data.</text>
</comment>
<dbReference type="AlphaFoldDB" id="X1H8U2"/>
<accession>X1H8U2</accession>
<name>X1H8U2_9ZZZZ</name>
<gene>
    <name evidence="1" type="ORF">S03H2_40908</name>
</gene>
<organism evidence="1">
    <name type="scientific">marine sediment metagenome</name>
    <dbReference type="NCBI Taxonomy" id="412755"/>
    <lineage>
        <taxon>unclassified sequences</taxon>
        <taxon>metagenomes</taxon>
        <taxon>ecological metagenomes</taxon>
    </lineage>
</organism>
<proteinExistence type="predicted"/>